<keyword evidence="3" id="KW-1185">Reference proteome</keyword>
<evidence type="ECO:0000313" key="3">
    <source>
        <dbReference type="Proteomes" id="UP000054564"/>
    </source>
</evidence>
<reference evidence="3" key="1">
    <citation type="submission" date="2014-03" db="EMBL/GenBank/DDBJ databases">
        <title>The Genome Sequence of Puccinia striiformis f. sp. tritici PST-78.</title>
        <authorList>
            <consortium name="The Broad Institute Genome Sequencing Platform"/>
            <person name="Cuomo C."/>
            <person name="Hulbert S."/>
            <person name="Chen X."/>
            <person name="Walker B."/>
            <person name="Young S.K."/>
            <person name="Zeng Q."/>
            <person name="Gargeya S."/>
            <person name="Fitzgerald M."/>
            <person name="Haas B."/>
            <person name="Abouelleil A."/>
            <person name="Alvarado L."/>
            <person name="Arachchi H.M."/>
            <person name="Berlin A.M."/>
            <person name="Chapman S.B."/>
            <person name="Goldberg J."/>
            <person name="Griggs A."/>
            <person name="Gujja S."/>
            <person name="Hansen M."/>
            <person name="Howarth C."/>
            <person name="Imamovic A."/>
            <person name="Larimer J."/>
            <person name="McCowan C."/>
            <person name="Montmayeur A."/>
            <person name="Murphy C."/>
            <person name="Neiman D."/>
            <person name="Pearson M."/>
            <person name="Priest M."/>
            <person name="Roberts A."/>
            <person name="Saif S."/>
            <person name="Shea T."/>
            <person name="Sisk P."/>
            <person name="Sykes S."/>
            <person name="Wortman J."/>
            <person name="Nusbaum C."/>
            <person name="Birren B."/>
        </authorList>
    </citation>
    <scope>NUCLEOTIDE SEQUENCE [LARGE SCALE GENOMIC DNA]</scope>
    <source>
        <strain evidence="3">race PST-78</strain>
    </source>
</reference>
<name>A0A0L0V4A3_9BASI</name>
<sequence length="616" mass="70193">MNFLALQRLPFLCSLLWCLAVVSTTNTAFDLNKPPEEVSPEAHPQLPCYESESTIPPIPIGSSAPSAEKRKCSLKLPVGGATSVKRACMFHAQGASSSTVSSQDLPEGRYPISMTKENRNAIDSLFRILTSTEEGPKDNARLPVNLDPIQQPTVAHPNLICRVKPVDLPQRNSVLGSGQVVEALIKKYYDSFCERIDSQLFKASHTLIRHRHSWLPIALAKRLDDEPGSVLRVLSARSQEKLVQTAADINALYKILATAVYEKHMEFLRSLQAPMCGVRIMQTDLLDWIDRQIFSPRDSLPVIGTIGPEQHTNWGAETGHFPGPIGATQEALIRYFTQSYPDARPSDLVNHLLETYRSINILKYVSLIKLSSFIRVDPEEVVRKRQFARKVALITNLADDSEISTFRRQHITPKHEDYSLFSPFFLQFEVRFPKTNFKRCEKRRYHPDLSMAMFYYDEAGLTTFRVLKVLHGRTEQSFLVSFDSSYQMFRRLARAMDHIHVKILHELESIEHKSMWNKRTGALGALIEEILQPKVGFPIMGDVKVNNNLPPWEDREYLFSTVFGETQLNFIKYFSERPETEDAKGAVAFFLASWYQDNHLDEFNSLIEALEKKESS</sequence>
<dbReference type="Proteomes" id="UP000054564">
    <property type="component" value="Unassembled WGS sequence"/>
</dbReference>
<gene>
    <name evidence="2" type="ORF">PSTG_12537</name>
</gene>
<feature type="chain" id="PRO_5005549595" evidence="1">
    <location>
        <begin position="25"/>
        <end position="616"/>
    </location>
</feature>
<dbReference type="EMBL" id="AJIL01000123">
    <property type="protein sequence ID" value="KNE94107.1"/>
    <property type="molecule type" value="Genomic_DNA"/>
</dbReference>
<dbReference type="OrthoDB" id="2496330at2759"/>
<dbReference type="AlphaFoldDB" id="A0A0L0V4A3"/>
<feature type="signal peptide" evidence="1">
    <location>
        <begin position="1"/>
        <end position="24"/>
    </location>
</feature>
<evidence type="ECO:0000256" key="1">
    <source>
        <dbReference type="SAM" id="SignalP"/>
    </source>
</evidence>
<evidence type="ECO:0000313" key="2">
    <source>
        <dbReference type="EMBL" id="KNE94107.1"/>
    </source>
</evidence>
<accession>A0A0L0V4A3</accession>
<organism evidence="2 3">
    <name type="scientific">Puccinia striiformis f. sp. tritici PST-78</name>
    <dbReference type="NCBI Taxonomy" id="1165861"/>
    <lineage>
        <taxon>Eukaryota</taxon>
        <taxon>Fungi</taxon>
        <taxon>Dikarya</taxon>
        <taxon>Basidiomycota</taxon>
        <taxon>Pucciniomycotina</taxon>
        <taxon>Pucciniomycetes</taxon>
        <taxon>Pucciniales</taxon>
        <taxon>Pucciniaceae</taxon>
        <taxon>Puccinia</taxon>
    </lineage>
</organism>
<comment type="caution">
    <text evidence="2">The sequence shown here is derived from an EMBL/GenBank/DDBJ whole genome shotgun (WGS) entry which is preliminary data.</text>
</comment>
<protein>
    <submittedName>
        <fullName evidence="2">Uncharacterized protein</fullName>
    </submittedName>
</protein>
<keyword evidence="1" id="KW-0732">Signal</keyword>
<proteinExistence type="predicted"/>